<organism evidence="1 2">
    <name type="scientific">Thalassobius vesicularis</name>
    <dbReference type="NCBI Taxonomy" id="1294297"/>
    <lineage>
        <taxon>Bacteria</taxon>
        <taxon>Pseudomonadati</taxon>
        <taxon>Pseudomonadota</taxon>
        <taxon>Alphaproteobacteria</taxon>
        <taxon>Rhodobacterales</taxon>
        <taxon>Roseobacteraceae</taxon>
        <taxon>Thalassovita</taxon>
    </lineage>
</organism>
<dbReference type="EMBL" id="SSMD01000005">
    <property type="protein sequence ID" value="THD73240.1"/>
    <property type="molecule type" value="Genomic_DNA"/>
</dbReference>
<gene>
    <name evidence="1" type="ORF">E7681_11085</name>
</gene>
<proteinExistence type="predicted"/>
<comment type="caution">
    <text evidence="1">The sequence shown here is derived from an EMBL/GenBank/DDBJ whole genome shotgun (WGS) entry which is preliminary data.</text>
</comment>
<evidence type="ECO:0000313" key="2">
    <source>
        <dbReference type="Proteomes" id="UP000306113"/>
    </source>
</evidence>
<reference evidence="1 2" key="1">
    <citation type="submission" date="2019-04" db="EMBL/GenBank/DDBJ databases">
        <title>Draft genome sequence of Youngimonas vesicularis.</title>
        <authorList>
            <person name="Hameed A."/>
        </authorList>
    </citation>
    <scope>NUCLEOTIDE SEQUENCE [LARGE SCALE GENOMIC DNA]</scope>
    <source>
        <strain evidence="1 2">CC-AMW-E</strain>
    </source>
</reference>
<name>A0A4S3M7B3_9RHOB</name>
<accession>A0A4S3M7B3</accession>
<evidence type="ECO:0000313" key="1">
    <source>
        <dbReference type="EMBL" id="THD73240.1"/>
    </source>
</evidence>
<dbReference type="Proteomes" id="UP000306113">
    <property type="component" value="Unassembled WGS sequence"/>
</dbReference>
<dbReference type="AlphaFoldDB" id="A0A4S3M7B3"/>
<dbReference type="RefSeq" id="WP_211089793.1">
    <property type="nucleotide sequence ID" value="NZ_SSMD01000005.1"/>
</dbReference>
<protein>
    <submittedName>
        <fullName evidence="1">Uncharacterized protein</fullName>
    </submittedName>
</protein>
<keyword evidence="2" id="KW-1185">Reference proteome</keyword>
<sequence length="118" mass="13092">MCAETNCCGDTNNILRPLARRRHRGEQVQLQPVGKGAHQLGRAVQVDAAKKELGLDFFAKMKARMAESGPTPLGLQLVMGATSKSWWAPLRAGSDARMQRPILFRVMPHGRLFWHTSA</sequence>